<evidence type="ECO:0000313" key="1">
    <source>
        <dbReference type="EMBL" id="KAF2995035.1"/>
    </source>
</evidence>
<dbReference type="AlphaFoldDB" id="A0A9P4T4Y5"/>
<organism evidence="1 2">
    <name type="scientific">Curvularia kusanoi</name>
    <name type="common">Cochliobolus kusanoi</name>
    <dbReference type="NCBI Taxonomy" id="90978"/>
    <lineage>
        <taxon>Eukaryota</taxon>
        <taxon>Fungi</taxon>
        <taxon>Dikarya</taxon>
        <taxon>Ascomycota</taxon>
        <taxon>Pezizomycotina</taxon>
        <taxon>Dothideomycetes</taxon>
        <taxon>Pleosporomycetidae</taxon>
        <taxon>Pleosporales</taxon>
        <taxon>Pleosporineae</taxon>
        <taxon>Pleosporaceae</taxon>
        <taxon>Curvularia</taxon>
    </lineage>
</organism>
<dbReference type="Proteomes" id="UP000801428">
    <property type="component" value="Unassembled WGS sequence"/>
</dbReference>
<keyword evidence="2" id="KW-1185">Reference proteome</keyword>
<dbReference type="EMBL" id="SWKU01000035">
    <property type="protein sequence ID" value="KAF2995035.1"/>
    <property type="molecule type" value="Genomic_DNA"/>
</dbReference>
<name>A0A9P4T4Y5_CURKU</name>
<accession>A0A9P4T4Y5</accession>
<reference evidence="1" key="1">
    <citation type="submission" date="2019-04" db="EMBL/GenBank/DDBJ databases">
        <title>Sequencing of skin fungus with MAO and IRED activity.</title>
        <authorList>
            <person name="Marsaioli A.J."/>
            <person name="Bonatto J.M.C."/>
            <person name="Reis Junior O."/>
        </authorList>
    </citation>
    <scope>NUCLEOTIDE SEQUENCE</scope>
    <source>
        <strain evidence="1">30M1</strain>
    </source>
</reference>
<gene>
    <name evidence="1" type="ORF">E8E13_000505</name>
</gene>
<protein>
    <submittedName>
        <fullName evidence="1">Uncharacterized protein</fullName>
    </submittedName>
</protein>
<proteinExistence type="predicted"/>
<comment type="caution">
    <text evidence="1">The sequence shown here is derived from an EMBL/GenBank/DDBJ whole genome shotgun (WGS) entry which is preliminary data.</text>
</comment>
<sequence>MLERIRDAGATYPTEPWDLDPPFELTVFDDKTKFEGADPHTVREAFRKWVADDLPPRVRRPDMYGGVDKIRANIENSTVPELWHYAQRPLHPWYWATPRWSFCLLVDDFCLRSLEDPKNIPVVKLVNLRYFKDRCGNIAEGWEDGETADDPYEDVGWQYMHITDYGACYGALSDPTNWDDEVWYHRPAKGDYPLAIDF</sequence>
<evidence type="ECO:0000313" key="2">
    <source>
        <dbReference type="Proteomes" id="UP000801428"/>
    </source>
</evidence>
<dbReference type="OrthoDB" id="4424523at2759"/>